<protein>
    <submittedName>
        <fullName evidence="4">4-oxalocrotonate tautomerase</fullName>
    </submittedName>
</protein>
<dbReference type="HOGENOM" id="CLU_183611_0_0_5"/>
<organism evidence="4 5">
    <name type="scientific">Celeribacter indicus</name>
    <dbReference type="NCBI Taxonomy" id="1208324"/>
    <lineage>
        <taxon>Bacteria</taxon>
        <taxon>Pseudomonadati</taxon>
        <taxon>Pseudomonadota</taxon>
        <taxon>Alphaproteobacteria</taxon>
        <taxon>Rhodobacterales</taxon>
        <taxon>Roseobacteraceae</taxon>
        <taxon>Celeribacter</taxon>
    </lineage>
</organism>
<dbReference type="RefSeq" id="WP_043872181.1">
    <property type="nucleotide sequence ID" value="NZ_CP004394.1"/>
</dbReference>
<reference evidence="4 5" key="1">
    <citation type="journal article" date="2014" name="Int. J. Syst. Evol. Microbiol.">
        <title>Celeribacter indicus sp. nov., a polycyclic aromatic hydrocarbon-degrading bacterium from deep-sea sediment and reclassification of Huaishuia halophila as Celeribacter halophilus comb. nov.</title>
        <authorList>
            <person name="Lai Q."/>
            <person name="Cao J."/>
            <person name="Yuan J."/>
            <person name="Li F."/>
            <person name="Shao Z."/>
        </authorList>
    </citation>
    <scope>NUCLEOTIDE SEQUENCE [LARGE SCALE GENOMIC DNA]</scope>
    <source>
        <strain evidence="4">P73</strain>
        <plasmid evidence="5">Plasmid pP73A</plasmid>
    </source>
</reference>
<dbReference type="GO" id="GO:0016862">
    <property type="term" value="F:intramolecular oxidoreductase activity, interconverting keto- and enol-groups"/>
    <property type="evidence" value="ECO:0007669"/>
    <property type="project" value="InterPro"/>
</dbReference>
<dbReference type="Pfam" id="PF01361">
    <property type="entry name" value="Tautomerase"/>
    <property type="match status" value="1"/>
</dbReference>
<proteinExistence type="predicted"/>
<feature type="active site" description="Proton acceptor; via imino nitrogen" evidence="2">
    <location>
        <position position="2"/>
    </location>
</feature>
<dbReference type="InterPro" id="IPR017284">
    <property type="entry name" value="Tautomerase_PptA"/>
</dbReference>
<dbReference type="OrthoDB" id="8635217at2"/>
<evidence type="ECO:0000259" key="3">
    <source>
        <dbReference type="Pfam" id="PF01361"/>
    </source>
</evidence>
<sequence length="76" mass="8437">MPHVNVKMMPGRDDALKRRLAEAITRTVTEVLGAAESSVSVAIEDVPGRDWKDAVYVPEIVNRPETIFKEPGYDPT</sequence>
<geneLocation type="plasmid" evidence="4 5">
    <name>pP73A</name>
</geneLocation>
<evidence type="ECO:0000313" key="4">
    <source>
        <dbReference type="EMBL" id="AJE49216.1"/>
    </source>
</evidence>
<dbReference type="AlphaFoldDB" id="A0A0B5E872"/>
<dbReference type="GO" id="GO:0005737">
    <property type="term" value="C:cytoplasm"/>
    <property type="evidence" value="ECO:0007669"/>
    <property type="project" value="InterPro"/>
</dbReference>
<keyword evidence="1" id="KW-0413">Isomerase</keyword>
<dbReference type="EMBL" id="CP004394">
    <property type="protein sequence ID" value="AJE49216.1"/>
    <property type="molecule type" value="Genomic_DNA"/>
</dbReference>
<evidence type="ECO:0000256" key="1">
    <source>
        <dbReference type="ARBA" id="ARBA00023235"/>
    </source>
</evidence>
<evidence type="ECO:0000313" key="5">
    <source>
        <dbReference type="Proteomes" id="UP000031521"/>
    </source>
</evidence>
<name>A0A0B5E872_9RHOB</name>
<dbReference type="PIRSF" id="PIRSF037799">
    <property type="entry name" value="Tautomer_YdcE_prd"/>
    <property type="match status" value="1"/>
</dbReference>
<gene>
    <name evidence="4" type="ORF">P73_4501</name>
</gene>
<keyword evidence="4" id="KW-0614">Plasmid</keyword>
<dbReference type="Proteomes" id="UP000031521">
    <property type="component" value="Plasmid pP73A"/>
</dbReference>
<feature type="domain" description="4-oxalocrotonate tautomerase-like" evidence="3">
    <location>
        <begin position="2"/>
        <end position="51"/>
    </location>
</feature>
<dbReference type="SUPFAM" id="SSF55331">
    <property type="entry name" value="Tautomerase/MIF"/>
    <property type="match status" value="1"/>
</dbReference>
<dbReference type="KEGG" id="cid:P73_4501"/>
<keyword evidence="5" id="KW-1185">Reference proteome</keyword>
<dbReference type="InterPro" id="IPR004370">
    <property type="entry name" value="4-OT-like_dom"/>
</dbReference>
<evidence type="ECO:0000256" key="2">
    <source>
        <dbReference type="PIRSR" id="PIRSR037799-1"/>
    </source>
</evidence>
<dbReference type="Gene3D" id="3.30.429.10">
    <property type="entry name" value="Macrophage Migration Inhibitory Factor"/>
    <property type="match status" value="1"/>
</dbReference>
<dbReference type="InterPro" id="IPR014347">
    <property type="entry name" value="Tautomerase/MIF_sf"/>
</dbReference>
<accession>A0A0B5E872</accession>